<sequence>MNYHINQDLNQLYPIARIRRLNRAGVVRANKLLNQGYEAYLAYFINLNLSESKIDNIQTVCKFPNVFLEEFLGLPLDREVE</sequence>
<dbReference type="AlphaFoldDB" id="A0A5B6WSH0"/>
<dbReference type="Proteomes" id="UP000325315">
    <property type="component" value="Unassembled WGS sequence"/>
</dbReference>
<reference evidence="2" key="1">
    <citation type="journal article" date="2019" name="Plant Biotechnol. J.">
        <title>Genome sequencing of the Australian wild diploid species Gossypium australe highlights disease resistance and delayed gland morphogenesis.</title>
        <authorList>
            <person name="Cai Y."/>
            <person name="Cai X."/>
            <person name="Wang Q."/>
            <person name="Wang P."/>
            <person name="Zhang Y."/>
            <person name="Cai C."/>
            <person name="Xu Y."/>
            <person name="Wang K."/>
            <person name="Zhou Z."/>
            <person name="Wang C."/>
            <person name="Geng S."/>
            <person name="Li B."/>
            <person name="Dong Q."/>
            <person name="Hou Y."/>
            <person name="Wang H."/>
            <person name="Ai P."/>
            <person name="Liu Z."/>
            <person name="Yi F."/>
            <person name="Sun M."/>
            <person name="An G."/>
            <person name="Cheng J."/>
            <person name="Zhang Y."/>
            <person name="Shi Q."/>
            <person name="Xie Y."/>
            <person name="Shi X."/>
            <person name="Chang Y."/>
            <person name="Huang F."/>
            <person name="Chen Y."/>
            <person name="Hong S."/>
            <person name="Mi L."/>
            <person name="Sun Q."/>
            <person name="Zhang L."/>
            <person name="Zhou B."/>
            <person name="Peng R."/>
            <person name="Zhang X."/>
            <person name="Liu F."/>
        </authorList>
    </citation>
    <scope>NUCLEOTIDE SEQUENCE [LARGE SCALE GENOMIC DNA]</scope>
    <source>
        <strain evidence="2">cv. PA1801</strain>
    </source>
</reference>
<comment type="caution">
    <text evidence="1">The sequence shown here is derived from an EMBL/GenBank/DDBJ whole genome shotgun (WGS) entry which is preliminary data.</text>
</comment>
<protein>
    <submittedName>
        <fullName evidence="1">RVP_2 domain-containing protein</fullName>
    </submittedName>
</protein>
<accession>A0A5B6WSH0</accession>
<evidence type="ECO:0000313" key="1">
    <source>
        <dbReference type="EMBL" id="KAA3484308.1"/>
    </source>
</evidence>
<dbReference type="EMBL" id="SMMG02000002">
    <property type="protein sequence ID" value="KAA3484308.1"/>
    <property type="molecule type" value="Genomic_DNA"/>
</dbReference>
<organism evidence="1 2">
    <name type="scientific">Gossypium australe</name>
    <dbReference type="NCBI Taxonomy" id="47621"/>
    <lineage>
        <taxon>Eukaryota</taxon>
        <taxon>Viridiplantae</taxon>
        <taxon>Streptophyta</taxon>
        <taxon>Embryophyta</taxon>
        <taxon>Tracheophyta</taxon>
        <taxon>Spermatophyta</taxon>
        <taxon>Magnoliopsida</taxon>
        <taxon>eudicotyledons</taxon>
        <taxon>Gunneridae</taxon>
        <taxon>Pentapetalae</taxon>
        <taxon>rosids</taxon>
        <taxon>malvids</taxon>
        <taxon>Malvales</taxon>
        <taxon>Malvaceae</taxon>
        <taxon>Malvoideae</taxon>
        <taxon>Gossypium</taxon>
    </lineage>
</organism>
<proteinExistence type="predicted"/>
<name>A0A5B6WSH0_9ROSI</name>
<evidence type="ECO:0000313" key="2">
    <source>
        <dbReference type="Proteomes" id="UP000325315"/>
    </source>
</evidence>
<gene>
    <name evidence="1" type="ORF">EPI10_006397</name>
</gene>
<keyword evidence="2" id="KW-1185">Reference proteome</keyword>